<dbReference type="EMBL" id="VTET01000005">
    <property type="protein sequence ID" value="TYS71738.1"/>
    <property type="molecule type" value="Genomic_DNA"/>
</dbReference>
<sequence length="126" mass="14087">MKPGIRVLHDILGEGETVTTANKAGMITVAFKNEHEVVVGEVIDTNSYFEDSRKIENTNFIEVHESGLEIIGNKTQKNYNNKDRNPVCHSCARELSTITHTQFVKCKGWLVCECGSCGCNYVPKRP</sequence>
<dbReference type="RefSeq" id="WP_148979394.1">
    <property type="nucleotide sequence ID" value="NZ_JBNILM010000007.1"/>
</dbReference>
<protein>
    <submittedName>
        <fullName evidence="1">Uncharacterized protein</fullName>
    </submittedName>
</protein>
<evidence type="ECO:0000313" key="2">
    <source>
        <dbReference type="Proteomes" id="UP000324517"/>
    </source>
</evidence>
<accession>A0A5D4TAJ5</accession>
<organism evidence="1 2">
    <name type="scientific">Sutcliffiella horikoshii</name>
    <dbReference type="NCBI Taxonomy" id="79883"/>
    <lineage>
        <taxon>Bacteria</taxon>
        <taxon>Bacillati</taxon>
        <taxon>Bacillota</taxon>
        <taxon>Bacilli</taxon>
        <taxon>Bacillales</taxon>
        <taxon>Bacillaceae</taxon>
        <taxon>Sutcliffiella</taxon>
    </lineage>
</organism>
<gene>
    <name evidence="1" type="ORF">FZC75_11285</name>
</gene>
<proteinExistence type="predicted"/>
<dbReference type="Proteomes" id="UP000324517">
    <property type="component" value="Unassembled WGS sequence"/>
</dbReference>
<name>A0A5D4TAJ5_9BACI</name>
<comment type="caution">
    <text evidence="1">The sequence shown here is derived from an EMBL/GenBank/DDBJ whole genome shotgun (WGS) entry which is preliminary data.</text>
</comment>
<dbReference type="AlphaFoldDB" id="A0A5D4TAJ5"/>
<dbReference type="OrthoDB" id="9812708at2"/>
<reference evidence="1 2" key="1">
    <citation type="submission" date="2019-08" db="EMBL/GenBank/DDBJ databases">
        <title>Bacillus genomes from the desert of Cuatro Cienegas, Coahuila.</title>
        <authorList>
            <person name="Olmedo-Alvarez G."/>
        </authorList>
    </citation>
    <scope>NUCLEOTIDE SEQUENCE [LARGE SCALE GENOMIC DNA]</scope>
    <source>
        <strain evidence="1 2">CH98b_3T</strain>
    </source>
</reference>
<evidence type="ECO:0000313" key="1">
    <source>
        <dbReference type="EMBL" id="TYS71738.1"/>
    </source>
</evidence>